<dbReference type="PANTHER" id="PTHR46093">
    <property type="entry name" value="ACYL-COA-BINDING DOMAIN-CONTAINING PROTEIN 5"/>
    <property type="match status" value="1"/>
</dbReference>
<dbReference type="SUPFAM" id="SSF117281">
    <property type="entry name" value="Kelch motif"/>
    <property type="match status" value="1"/>
</dbReference>
<dbReference type="Proteomes" id="UP000011083">
    <property type="component" value="Unassembled WGS sequence"/>
</dbReference>
<evidence type="ECO:0000313" key="5">
    <source>
        <dbReference type="Proteomes" id="UP000011083"/>
    </source>
</evidence>
<evidence type="ECO:0000256" key="1">
    <source>
        <dbReference type="ARBA" id="ARBA00022441"/>
    </source>
</evidence>
<dbReference type="GeneID" id="14921852"/>
<reference evidence="4 5" key="1">
    <citation type="journal article" date="2013" name="Genome Biol.">
        <title>Genome of Acanthamoeba castellanii highlights extensive lateral gene transfer and early evolution of tyrosine kinase signaling.</title>
        <authorList>
            <person name="Clarke M."/>
            <person name="Lohan A.J."/>
            <person name="Liu B."/>
            <person name="Lagkouvardos I."/>
            <person name="Roy S."/>
            <person name="Zafar N."/>
            <person name="Bertelli C."/>
            <person name="Schilde C."/>
            <person name="Kianianmomeni A."/>
            <person name="Burglin T.R."/>
            <person name="Frech C."/>
            <person name="Turcotte B."/>
            <person name="Kopec K.O."/>
            <person name="Synnott J.M."/>
            <person name="Choo C."/>
            <person name="Paponov I."/>
            <person name="Finkler A."/>
            <person name="Soon Heng Tan C."/>
            <person name="Hutchins A.P."/>
            <person name="Weinmeier T."/>
            <person name="Rattei T."/>
            <person name="Chu J.S."/>
            <person name="Gimenez G."/>
            <person name="Irimia M."/>
            <person name="Rigden D.J."/>
            <person name="Fitzpatrick D.A."/>
            <person name="Lorenzo-Morales J."/>
            <person name="Bateman A."/>
            <person name="Chiu C.H."/>
            <person name="Tang P."/>
            <person name="Hegemann P."/>
            <person name="Fromm H."/>
            <person name="Raoult D."/>
            <person name="Greub G."/>
            <person name="Miranda-Saavedra D."/>
            <person name="Chen N."/>
            <person name="Nash P."/>
            <person name="Ginger M.L."/>
            <person name="Horn M."/>
            <person name="Schaap P."/>
            <person name="Caler L."/>
            <person name="Loftus B."/>
        </authorList>
    </citation>
    <scope>NUCLEOTIDE SEQUENCE [LARGE SCALE GENOMIC DNA]</scope>
    <source>
        <strain evidence="4 5">Neff</strain>
    </source>
</reference>
<organism evidence="4 5">
    <name type="scientific">Acanthamoeba castellanii (strain ATCC 30010 / Neff)</name>
    <dbReference type="NCBI Taxonomy" id="1257118"/>
    <lineage>
        <taxon>Eukaryota</taxon>
        <taxon>Amoebozoa</taxon>
        <taxon>Discosea</taxon>
        <taxon>Longamoebia</taxon>
        <taxon>Centramoebida</taxon>
        <taxon>Acanthamoebidae</taxon>
        <taxon>Acanthamoeba</taxon>
    </lineage>
</organism>
<sequence>MLLVFGGYDGCDYVNEIHMLDLGFVDTIEWVQVPPISGKPPPPRAYHAATFHDSRVFVFGGCDDEACHSDMHLLDLGVTSYLSVPPSERSRYTPRNSFSTPTTTPRTGSAATPRLKEPSSSAGLPDSS</sequence>
<dbReference type="PANTHER" id="PTHR46093:SF3">
    <property type="entry name" value="ACYL-COA-BINDING DOMAIN-CONTAINING PROTEIN 4"/>
    <property type="match status" value="1"/>
</dbReference>
<protein>
    <submittedName>
        <fullName evidence="4">Kelch repeatcontaining protein</fullName>
    </submittedName>
</protein>
<evidence type="ECO:0000256" key="3">
    <source>
        <dbReference type="SAM" id="MobiDB-lite"/>
    </source>
</evidence>
<accession>L8H638</accession>
<evidence type="ECO:0000256" key="2">
    <source>
        <dbReference type="ARBA" id="ARBA00022737"/>
    </source>
</evidence>
<dbReference type="KEGG" id="acan:ACA1_279610"/>
<feature type="compositionally biased region" description="Polar residues" evidence="3">
    <location>
        <begin position="93"/>
        <end position="110"/>
    </location>
</feature>
<dbReference type="STRING" id="1257118.L8H638"/>
<dbReference type="VEuPathDB" id="AmoebaDB:ACA1_279610"/>
<dbReference type="Gene3D" id="2.120.10.80">
    <property type="entry name" value="Kelch-type beta propeller"/>
    <property type="match status" value="1"/>
</dbReference>
<dbReference type="RefSeq" id="XP_004344722.1">
    <property type="nucleotide sequence ID" value="XM_004344672.1"/>
</dbReference>
<keyword evidence="5" id="KW-1185">Reference proteome</keyword>
<dbReference type="OrthoDB" id="10250130at2759"/>
<keyword evidence="2" id="KW-0677">Repeat</keyword>
<proteinExistence type="predicted"/>
<feature type="region of interest" description="Disordered" evidence="3">
    <location>
        <begin position="85"/>
        <end position="128"/>
    </location>
</feature>
<name>L8H638_ACACF</name>
<keyword evidence="1" id="KW-0880">Kelch repeat</keyword>
<dbReference type="InterPro" id="IPR015915">
    <property type="entry name" value="Kelch-typ_b-propeller"/>
</dbReference>
<dbReference type="EMBL" id="KB007908">
    <property type="protein sequence ID" value="ELR20979.1"/>
    <property type="molecule type" value="Genomic_DNA"/>
</dbReference>
<gene>
    <name evidence="4" type="ORF">ACA1_279610</name>
</gene>
<dbReference type="Pfam" id="PF24681">
    <property type="entry name" value="Kelch_KLHDC2_KLHL20_DRC7"/>
    <property type="match status" value="1"/>
</dbReference>
<evidence type="ECO:0000313" key="4">
    <source>
        <dbReference type="EMBL" id="ELR20979.1"/>
    </source>
</evidence>
<dbReference type="AlphaFoldDB" id="L8H638"/>
<feature type="compositionally biased region" description="Polar residues" evidence="3">
    <location>
        <begin position="118"/>
        <end position="128"/>
    </location>
</feature>